<dbReference type="InterPro" id="IPR005749">
    <property type="entry name" value="Ribosomal_uL15_bac-type"/>
</dbReference>
<dbReference type="Pfam" id="PF00828">
    <property type="entry name" value="Ribosomal_L27A"/>
    <property type="match status" value="1"/>
</dbReference>
<dbReference type="OrthoDB" id="361383at2759"/>
<evidence type="ECO:0000256" key="1">
    <source>
        <dbReference type="ARBA" id="ARBA00007320"/>
    </source>
</evidence>
<evidence type="ECO:0000313" key="6">
    <source>
        <dbReference type="EMBL" id="RSH91723.1"/>
    </source>
</evidence>
<evidence type="ECO:0000313" key="7">
    <source>
        <dbReference type="Proteomes" id="UP000279259"/>
    </source>
</evidence>
<dbReference type="GO" id="GO:0003735">
    <property type="term" value="F:structural constituent of ribosome"/>
    <property type="evidence" value="ECO:0007669"/>
    <property type="project" value="InterPro"/>
</dbReference>
<dbReference type="InterPro" id="IPR021131">
    <property type="entry name" value="Ribosomal_uL15/eL18"/>
</dbReference>
<comment type="similarity">
    <text evidence="1">Belongs to the universal ribosomal protein uL15 family.</text>
</comment>
<proteinExistence type="inferred from homology"/>
<feature type="domain" description="Large ribosomal subunit protein uL15/eL18" evidence="5">
    <location>
        <begin position="104"/>
        <end position="182"/>
    </location>
</feature>
<gene>
    <name evidence="6" type="primary">MRPL10</name>
    <name evidence="6" type="ORF">EHS25_009092</name>
</gene>
<dbReference type="EMBL" id="RSCD01000007">
    <property type="protein sequence ID" value="RSH91723.1"/>
    <property type="molecule type" value="Genomic_DNA"/>
</dbReference>
<comment type="caution">
    <text evidence="6">The sequence shown here is derived from an EMBL/GenBank/DDBJ whole genome shotgun (WGS) entry which is preliminary data.</text>
</comment>
<protein>
    <submittedName>
        <fullName evidence="6">YmL10</fullName>
    </submittedName>
</protein>
<evidence type="ECO:0000256" key="4">
    <source>
        <dbReference type="SAM" id="MobiDB-lite"/>
    </source>
</evidence>
<dbReference type="STRING" id="1890683.A0A427YKU7"/>
<keyword evidence="2" id="KW-0689">Ribosomal protein</keyword>
<evidence type="ECO:0000256" key="3">
    <source>
        <dbReference type="ARBA" id="ARBA00023274"/>
    </source>
</evidence>
<evidence type="ECO:0000256" key="2">
    <source>
        <dbReference type="ARBA" id="ARBA00022980"/>
    </source>
</evidence>
<keyword evidence="7" id="KW-1185">Reference proteome</keyword>
<feature type="compositionally biased region" description="Gly residues" evidence="4">
    <location>
        <begin position="47"/>
        <end position="58"/>
    </location>
</feature>
<name>A0A427YKU7_9TREE</name>
<dbReference type="PANTHER" id="PTHR12934">
    <property type="entry name" value="50S RIBOSOMAL PROTEIN L15"/>
    <property type="match status" value="1"/>
</dbReference>
<dbReference type="InterPro" id="IPR036227">
    <property type="entry name" value="Ribosomal_uL15/eL18_sf"/>
</dbReference>
<dbReference type="NCBIfam" id="TIGR01071">
    <property type="entry name" value="rplO_bact"/>
    <property type="match status" value="1"/>
</dbReference>
<sequence>MSSSILSPFSALAASASRLIPACRPALRPLDQPRHTAAHISHTRYGRGQGSTKGGTAGRGHKGQKARSGNGKPVPGYEGGQTPIHRLFPKRGFVNFNSRTYAPLPLSRLQQYLASGRLDPTLPIGIGEIVRSNLIHGISGFSGVKLLGELDTSLPLPPLELNLSRFSKSAAAAVIEAGGKITAVYHNRLGLRQEVWPEKFVGREVEAARPIRKSDIRR</sequence>
<organism evidence="6 7">
    <name type="scientific">Saitozyma podzolica</name>
    <dbReference type="NCBI Taxonomy" id="1890683"/>
    <lineage>
        <taxon>Eukaryota</taxon>
        <taxon>Fungi</taxon>
        <taxon>Dikarya</taxon>
        <taxon>Basidiomycota</taxon>
        <taxon>Agaricomycotina</taxon>
        <taxon>Tremellomycetes</taxon>
        <taxon>Tremellales</taxon>
        <taxon>Trimorphomycetaceae</taxon>
        <taxon>Saitozyma</taxon>
    </lineage>
</organism>
<dbReference type="SUPFAM" id="SSF52080">
    <property type="entry name" value="Ribosomal proteins L15p and L18e"/>
    <property type="match status" value="1"/>
</dbReference>
<reference evidence="6 7" key="1">
    <citation type="submission" date="2018-11" db="EMBL/GenBank/DDBJ databases">
        <title>Genome sequence of Saitozyma podzolica DSM 27192.</title>
        <authorList>
            <person name="Aliyu H."/>
            <person name="Gorte O."/>
            <person name="Ochsenreither K."/>
        </authorList>
    </citation>
    <scope>NUCLEOTIDE SEQUENCE [LARGE SCALE GENOMIC DNA]</scope>
    <source>
        <strain evidence="6 7">DSM 27192</strain>
    </source>
</reference>
<dbReference type="InterPro" id="IPR030878">
    <property type="entry name" value="Ribosomal_uL15"/>
</dbReference>
<dbReference type="AlphaFoldDB" id="A0A427YKU7"/>
<dbReference type="PANTHER" id="PTHR12934:SF11">
    <property type="entry name" value="LARGE RIBOSOMAL SUBUNIT PROTEIN UL15M"/>
    <property type="match status" value="1"/>
</dbReference>
<dbReference type="GO" id="GO:0005762">
    <property type="term" value="C:mitochondrial large ribosomal subunit"/>
    <property type="evidence" value="ECO:0007669"/>
    <property type="project" value="TreeGrafter"/>
</dbReference>
<accession>A0A427YKU7</accession>
<dbReference type="Gene3D" id="3.100.10.10">
    <property type="match status" value="1"/>
</dbReference>
<keyword evidence="3" id="KW-0687">Ribonucleoprotein</keyword>
<dbReference type="HAMAP" id="MF_01341">
    <property type="entry name" value="Ribosomal_uL15"/>
    <property type="match status" value="1"/>
</dbReference>
<evidence type="ECO:0000259" key="5">
    <source>
        <dbReference type="Pfam" id="PF00828"/>
    </source>
</evidence>
<dbReference type="Proteomes" id="UP000279259">
    <property type="component" value="Unassembled WGS sequence"/>
</dbReference>
<dbReference type="GO" id="GO:0006412">
    <property type="term" value="P:translation"/>
    <property type="evidence" value="ECO:0007669"/>
    <property type="project" value="InterPro"/>
</dbReference>
<feature type="region of interest" description="Disordered" evidence="4">
    <location>
        <begin position="38"/>
        <end position="82"/>
    </location>
</feature>